<dbReference type="InterPro" id="IPR036397">
    <property type="entry name" value="RNaseH_sf"/>
</dbReference>
<dbReference type="GO" id="GO:0003676">
    <property type="term" value="F:nucleic acid binding"/>
    <property type="evidence" value="ECO:0007669"/>
    <property type="project" value="InterPro"/>
</dbReference>
<evidence type="ECO:0000313" key="5">
    <source>
        <dbReference type="Proteomes" id="UP001231189"/>
    </source>
</evidence>
<dbReference type="Pfam" id="PF22936">
    <property type="entry name" value="Pol_BBD"/>
    <property type="match status" value="1"/>
</dbReference>
<dbReference type="AlphaFoldDB" id="A0AAD8T7C4"/>
<keyword evidence="5" id="KW-1185">Reference proteome</keyword>
<evidence type="ECO:0000313" key="4">
    <source>
        <dbReference type="EMBL" id="KAK1677260.1"/>
    </source>
</evidence>
<gene>
    <name evidence="4" type="ORF">QYE76_038108</name>
</gene>
<dbReference type="InterPro" id="IPR039537">
    <property type="entry name" value="Retrotran_Ty1/copia-like"/>
</dbReference>
<evidence type="ECO:0000259" key="3">
    <source>
        <dbReference type="PROSITE" id="PS50994"/>
    </source>
</evidence>
<dbReference type="InterPro" id="IPR012337">
    <property type="entry name" value="RNaseH-like_sf"/>
</dbReference>
<dbReference type="EMBL" id="JAUUTY010000002">
    <property type="protein sequence ID" value="KAK1677260.1"/>
    <property type="molecule type" value="Genomic_DNA"/>
</dbReference>
<dbReference type="Gene3D" id="3.30.420.10">
    <property type="entry name" value="Ribonuclease H-like superfamily/Ribonuclease H"/>
    <property type="match status" value="1"/>
</dbReference>
<feature type="compositionally biased region" description="Basic residues" evidence="2">
    <location>
        <begin position="150"/>
        <end position="159"/>
    </location>
</feature>
<name>A0AAD8T7C4_LOLMU</name>
<dbReference type="PROSITE" id="PS50994">
    <property type="entry name" value="INTEGRASE"/>
    <property type="match status" value="1"/>
</dbReference>
<dbReference type="GO" id="GO:0006508">
    <property type="term" value="P:proteolysis"/>
    <property type="evidence" value="ECO:0007669"/>
    <property type="project" value="UniProtKB-KW"/>
</dbReference>
<dbReference type="SUPFAM" id="SSF53098">
    <property type="entry name" value="Ribonuclease H-like"/>
    <property type="match status" value="1"/>
</dbReference>
<feature type="region of interest" description="Disordered" evidence="2">
    <location>
        <begin position="124"/>
        <end position="185"/>
    </location>
</feature>
<protein>
    <recommendedName>
        <fullName evidence="3">Integrase catalytic domain-containing protein</fullName>
    </recommendedName>
</protein>
<dbReference type="PANTHER" id="PTHR42648">
    <property type="entry name" value="TRANSPOSASE, PUTATIVE-RELATED"/>
    <property type="match status" value="1"/>
</dbReference>
<reference evidence="4" key="1">
    <citation type="submission" date="2023-07" db="EMBL/GenBank/DDBJ databases">
        <title>A chromosome-level genome assembly of Lolium multiflorum.</title>
        <authorList>
            <person name="Chen Y."/>
            <person name="Copetti D."/>
            <person name="Kolliker R."/>
            <person name="Studer B."/>
        </authorList>
    </citation>
    <scope>NUCLEOTIDE SEQUENCE</scope>
    <source>
        <strain evidence="4">02402/16</strain>
        <tissue evidence="4">Leaf</tissue>
    </source>
</reference>
<evidence type="ECO:0000256" key="2">
    <source>
        <dbReference type="SAM" id="MobiDB-lite"/>
    </source>
</evidence>
<dbReference type="InterPro" id="IPR001584">
    <property type="entry name" value="Integrase_cat-core"/>
</dbReference>
<keyword evidence="1" id="KW-0378">Hydrolase</keyword>
<feature type="domain" description="Integrase catalytic" evidence="3">
    <location>
        <begin position="325"/>
        <end position="512"/>
    </location>
</feature>
<dbReference type="Proteomes" id="UP001231189">
    <property type="component" value="Unassembled WGS sequence"/>
</dbReference>
<keyword evidence="1" id="KW-0645">Protease</keyword>
<dbReference type="InterPro" id="IPR054722">
    <property type="entry name" value="PolX-like_BBD"/>
</dbReference>
<feature type="compositionally biased region" description="Basic and acidic residues" evidence="2">
    <location>
        <begin position="124"/>
        <end position="136"/>
    </location>
</feature>
<proteinExistence type="predicted"/>
<dbReference type="PANTHER" id="PTHR42648:SF21">
    <property type="entry name" value="CYSTEINE-RICH RLK (RECEPTOR-LIKE PROTEIN KINASE) 8"/>
    <property type="match status" value="1"/>
</dbReference>
<accession>A0AAD8T7C4</accession>
<dbReference type="GO" id="GO:0008233">
    <property type="term" value="F:peptidase activity"/>
    <property type="evidence" value="ECO:0007669"/>
    <property type="project" value="UniProtKB-KW"/>
</dbReference>
<feature type="region of interest" description="Disordered" evidence="2">
    <location>
        <begin position="536"/>
        <end position="573"/>
    </location>
</feature>
<comment type="caution">
    <text evidence="4">The sequence shown here is derived from an EMBL/GenBank/DDBJ whole genome shotgun (WGS) entry which is preliminary data.</text>
</comment>
<organism evidence="4 5">
    <name type="scientific">Lolium multiflorum</name>
    <name type="common">Italian ryegrass</name>
    <name type="synonym">Lolium perenne subsp. multiflorum</name>
    <dbReference type="NCBI Taxonomy" id="4521"/>
    <lineage>
        <taxon>Eukaryota</taxon>
        <taxon>Viridiplantae</taxon>
        <taxon>Streptophyta</taxon>
        <taxon>Embryophyta</taxon>
        <taxon>Tracheophyta</taxon>
        <taxon>Spermatophyta</taxon>
        <taxon>Magnoliopsida</taxon>
        <taxon>Liliopsida</taxon>
        <taxon>Poales</taxon>
        <taxon>Poaceae</taxon>
        <taxon>BOP clade</taxon>
        <taxon>Pooideae</taxon>
        <taxon>Poodae</taxon>
        <taxon>Poeae</taxon>
        <taxon>Poeae Chloroplast Group 2 (Poeae type)</taxon>
        <taxon>Loliodinae</taxon>
        <taxon>Loliinae</taxon>
        <taxon>Lolium</taxon>
    </lineage>
</organism>
<dbReference type="GO" id="GO:0015074">
    <property type="term" value="P:DNA integration"/>
    <property type="evidence" value="ECO:0007669"/>
    <property type="project" value="InterPro"/>
</dbReference>
<sequence length="573" mass="64219">MQALKVLEQNSHDSLNRAIGMSKGNNLALVVNPLDEVHPQEQYRASWSMSYPEDLECHYHDHMAFHAKSFWVDPSKAKEDNIKRNHKSGFTSFGPKTRSCYNCDDKRHFIAECPYENRELHNGRLIPKDKSKESKGKYSKAPNKKFYNNKTKKGKRHPKVVLVTREEYTSDEVASSSDDEEGSSKEMAAIVTTNIPSSSLFESPNENPHIKNAHCFMATSSLDTSIVLSTQEEYSSGDDEEDATSNGLVALASLSTNSSSPSESPNEIIHVEEESCLMAKSSEDYAAGGSKWVLDSGCTSHMTGGKNLVKELRPNINNITSPLAIILHPGMGFGKVVVAHNITLVDVMLVKTLGYNLLSVSALGKMGFAVFIDNDIVVLLWSKTLKVAFGTKDETQQIFIDFATEVQRQHNLLIKAIRSDNGSEFKNYTLNDFLSDEGIRHQYSAAYTPQQNGVAERKNRTLMDMARSMMAEYKSRYNFWAEAISTACHSSNRLYLRKGLNKTPYEILTGNKPNISYFKVFGYQAHEVEHSQEIEEAQIEGQDGDPNDQVDQVTPPRPRKTKEEIEASSSKKR</sequence>
<feature type="compositionally biased region" description="Acidic residues" evidence="2">
    <location>
        <begin position="536"/>
        <end position="548"/>
    </location>
</feature>
<evidence type="ECO:0000256" key="1">
    <source>
        <dbReference type="ARBA" id="ARBA00022670"/>
    </source>
</evidence>